<sequence>MEPIGVVTGGRSKGVAGGMLSSAPIHLYRLFIRHEQGVALEFVFVLYPCLFIIKSWGLLDYGEHLNRREH</sequence>
<proteinExistence type="predicted"/>
<reference evidence="1" key="1">
    <citation type="submission" date="2021-05" db="EMBL/GenBank/DDBJ databases">
        <authorList>
            <person name="Pan Q."/>
            <person name="Jouanno E."/>
            <person name="Zahm M."/>
            <person name="Klopp C."/>
            <person name="Cabau C."/>
            <person name="Louis A."/>
            <person name="Berthelot C."/>
            <person name="Parey E."/>
            <person name="Roest Crollius H."/>
            <person name="Montfort J."/>
            <person name="Robinson-Rechavi M."/>
            <person name="Bouchez O."/>
            <person name="Lampietro C."/>
            <person name="Lopez Roques C."/>
            <person name="Donnadieu C."/>
            <person name="Postlethwait J."/>
            <person name="Bobe J."/>
            <person name="Dillon D."/>
            <person name="Chandos A."/>
            <person name="von Hippel F."/>
            <person name="Guiguen Y."/>
        </authorList>
    </citation>
    <scope>NUCLEOTIDE SEQUENCE</scope>
    <source>
        <strain evidence="1">YG-Jan2019</strain>
    </source>
</reference>
<evidence type="ECO:0000313" key="1">
    <source>
        <dbReference type="EMBL" id="KAJ7986953.1"/>
    </source>
</evidence>
<dbReference type="Proteomes" id="UP001157502">
    <property type="component" value="Chromosome 33"/>
</dbReference>
<accession>A0ACC2F6J1</accession>
<organism evidence="1 2">
    <name type="scientific">Dallia pectoralis</name>
    <name type="common">Alaska blackfish</name>
    <dbReference type="NCBI Taxonomy" id="75939"/>
    <lineage>
        <taxon>Eukaryota</taxon>
        <taxon>Metazoa</taxon>
        <taxon>Chordata</taxon>
        <taxon>Craniata</taxon>
        <taxon>Vertebrata</taxon>
        <taxon>Euteleostomi</taxon>
        <taxon>Actinopterygii</taxon>
        <taxon>Neopterygii</taxon>
        <taxon>Teleostei</taxon>
        <taxon>Protacanthopterygii</taxon>
        <taxon>Esociformes</taxon>
        <taxon>Umbridae</taxon>
        <taxon>Dallia</taxon>
    </lineage>
</organism>
<evidence type="ECO:0000313" key="2">
    <source>
        <dbReference type="Proteomes" id="UP001157502"/>
    </source>
</evidence>
<name>A0ACC2F6J1_DALPE</name>
<keyword evidence="2" id="KW-1185">Reference proteome</keyword>
<gene>
    <name evidence="1" type="ORF">DPEC_G00333720</name>
</gene>
<comment type="caution">
    <text evidence="1">The sequence shown here is derived from an EMBL/GenBank/DDBJ whole genome shotgun (WGS) entry which is preliminary data.</text>
</comment>
<protein>
    <submittedName>
        <fullName evidence="1">Uncharacterized protein</fullName>
    </submittedName>
</protein>
<dbReference type="EMBL" id="CM055760">
    <property type="protein sequence ID" value="KAJ7986953.1"/>
    <property type="molecule type" value="Genomic_DNA"/>
</dbReference>